<evidence type="ECO:0000313" key="1">
    <source>
        <dbReference type="EMBL" id="ODA34892.1"/>
    </source>
</evidence>
<dbReference type="Proteomes" id="UP000094828">
    <property type="component" value="Unassembled WGS sequence"/>
</dbReference>
<reference evidence="1 2" key="1">
    <citation type="submission" date="2016-05" db="EMBL/GenBank/DDBJ databases">
        <title>Genomic and physiological characterization of Planctopirus sp. isolated from fresh water lake.</title>
        <authorList>
            <person name="Subhash Y."/>
            <person name="Ramana C."/>
        </authorList>
    </citation>
    <scope>NUCLEOTIDE SEQUENCE [LARGE SCALE GENOMIC DNA]</scope>
    <source>
        <strain evidence="1 2">JC280</strain>
    </source>
</reference>
<keyword evidence="2" id="KW-1185">Reference proteome</keyword>
<name>A0A1C3ENU2_9PLAN</name>
<gene>
    <name evidence="1" type="ORF">A6X21_04390</name>
</gene>
<evidence type="ECO:0008006" key="3">
    <source>
        <dbReference type="Google" id="ProtNLM"/>
    </source>
</evidence>
<sequence>MSWVKDAINALQAGKAAQVRPVGGSMRGRIESGQLVTISPISANAVKIDDVVFIRWKGNYILHIVRDISDDGFLIGNNIGKINGWANRTDVLSIVTAIED</sequence>
<proteinExistence type="predicted"/>
<evidence type="ECO:0000313" key="2">
    <source>
        <dbReference type="Proteomes" id="UP000094828"/>
    </source>
</evidence>
<dbReference type="AlphaFoldDB" id="A0A1C3ENU2"/>
<accession>A0A1C3ENU2</accession>
<dbReference type="EMBL" id="LYDR01000039">
    <property type="protein sequence ID" value="ODA34892.1"/>
    <property type="molecule type" value="Genomic_DNA"/>
</dbReference>
<organism evidence="1 2">
    <name type="scientific">Planctopirus hydrillae</name>
    <dbReference type="NCBI Taxonomy" id="1841610"/>
    <lineage>
        <taxon>Bacteria</taxon>
        <taxon>Pseudomonadati</taxon>
        <taxon>Planctomycetota</taxon>
        <taxon>Planctomycetia</taxon>
        <taxon>Planctomycetales</taxon>
        <taxon>Planctomycetaceae</taxon>
        <taxon>Planctopirus</taxon>
    </lineage>
</organism>
<comment type="caution">
    <text evidence="1">The sequence shown here is derived from an EMBL/GenBank/DDBJ whole genome shotgun (WGS) entry which is preliminary data.</text>
</comment>
<protein>
    <recommendedName>
        <fullName evidence="3">Peptidase S24/S26A/S26B/S26C domain-containing protein</fullName>
    </recommendedName>
</protein>
<dbReference type="STRING" id="1841610.A6X21_04390"/>